<keyword evidence="10" id="KW-0472">Membrane</keyword>
<evidence type="ECO:0000256" key="1">
    <source>
        <dbReference type="ARBA" id="ARBA00000085"/>
    </source>
</evidence>
<evidence type="ECO:0000313" key="14">
    <source>
        <dbReference type="Proteomes" id="UP000322084"/>
    </source>
</evidence>
<dbReference type="EC" id="2.7.13.3" evidence="3"/>
<dbReference type="RefSeq" id="WP_149999550.1">
    <property type="nucleotide sequence ID" value="NZ_BKCL01000001.1"/>
</dbReference>
<dbReference type="InterPro" id="IPR003660">
    <property type="entry name" value="HAMP_dom"/>
</dbReference>
<dbReference type="GO" id="GO:0016020">
    <property type="term" value="C:membrane"/>
    <property type="evidence" value="ECO:0007669"/>
    <property type="project" value="UniProtKB-SubCell"/>
</dbReference>
<feature type="transmembrane region" description="Helical" evidence="10">
    <location>
        <begin position="35"/>
        <end position="55"/>
    </location>
</feature>
<keyword evidence="8" id="KW-0067">ATP-binding</keyword>
<evidence type="ECO:0000313" key="13">
    <source>
        <dbReference type="EMBL" id="GEQ96999.1"/>
    </source>
</evidence>
<dbReference type="Pfam" id="PF02518">
    <property type="entry name" value="HATPase_c"/>
    <property type="match status" value="1"/>
</dbReference>
<gene>
    <name evidence="13" type="ORF">JCM17844_06360</name>
</gene>
<dbReference type="InterPro" id="IPR004358">
    <property type="entry name" value="Sig_transdc_His_kin-like_C"/>
</dbReference>
<evidence type="ECO:0000256" key="8">
    <source>
        <dbReference type="ARBA" id="ARBA00022840"/>
    </source>
</evidence>
<dbReference type="PROSITE" id="PS50885">
    <property type="entry name" value="HAMP"/>
    <property type="match status" value="1"/>
</dbReference>
<comment type="catalytic activity">
    <reaction evidence="1">
        <text>ATP + protein L-histidine = ADP + protein N-phospho-L-histidine.</text>
        <dbReference type="EC" id="2.7.13.3"/>
    </reaction>
</comment>
<accession>A0A5A7MQ57</accession>
<dbReference type="GO" id="GO:0005524">
    <property type="term" value="F:ATP binding"/>
    <property type="evidence" value="ECO:0007669"/>
    <property type="project" value="UniProtKB-KW"/>
</dbReference>
<dbReference type="GO" id="GO:0000160">
    <property type="term" value="P:phosphorelay signal transduction system"/>
    <property type="evidence" value="ECO:0007669"/>
    <property type="project" value="UniProtKB-KW"/>
</dbReference>
<dbReference type="PROSITE" id="PS50109">
    <property type="entry name" value="HIS_KIN"/>
    <property type="match status" value="1"/>
</dbReference>
<evidence type="ECO:0000256" key="4">
    <source>
        <dbReference type="ARBA" id="ARBA00022553"/>
    </source>
</evidence>
<dbReference type="GO" id="GO:0004673">
    <property type="term" value="F:protein histidine kinase activity"/>
    <property type="evidence" value="ECO:0007669"/>
    <property type="project" value="UniProtKB-EC"/>
</dbReference>
<keyword evidence="9" id="KW-0902">Two-component regulatory system</keyword>
<keyword evidence="6" id="KW-0547">Nucleotide-binding</keyword>
<sequence>MAFKRFEWQLFLRLGVLFSSMLGLAFLITNTGFGTGPVLVGILVIAIAWEIVRFIQRSQADLTRFFQAVRNGDFSQRFSSDGMGRDFEELGQTMNALIKRFHDSRADQEKKLHYVQAVVDHVPVPLLSLGPQGTLKLLNNAARRFFAPHALTRIEDLDRFGADLRKTVTHIRIGDRQLVRLKGDGTALRVAVSATEIAIGGAPTRLIALQNISNELETTELEAWQQLVQVLTHEVMNSITPVTSLAETAAHLLNDGKGDSETLQDVKHAVDTVARRAKALTHFVESYRKLSRLPRPKPQRLALIDLFKRLELLMGAEWRDRAVTMHIDVSPPGLAVNADPEQLEQVLINLAQNAAEALEGREDAKIWLTGSLNRQGHVVINVADNGPGIPADIRERVFIPFFTTKRTGSGVGLALTRQVMIAHKGSVSINDRKGGGTVFTLSF</sequence>
<dbReference type="EMBL" id="BKCL01000001">
    <property type="protein sequence ID" value="GEQ96999.1"/>
    <property type="molecule type" value="Genomic_DNA"/>
</dbReference>
<evidence type="ECO:0000256" key="5">
    <source>
        <dbReference type="ARBA" id="ARBA00022679"/>
    </source>
</evidence>
<keyword evidence="7 13" id="KW-0418">Kinase</keyword>
<evidence type="ECO:0000256" key="3">
    <source>
        <dbReference type="ARBA" id="ARBA00012438"/>
    </source>
</evidence>
<keyword evidence="10" id="KW-1133">Transmembrane helix</keyword>
<dbReference type="InterPro" id="IPR036890">
    <property type="entry name" value="HATPase_C_sf"/>
</dbReference>
<feature type="transmembrane region" description="Helical" evidence="10">
    <location>
        <begin position="12"/>
        <end position="29"/>
    </location>
</feature>
<comment type="subcellular location">
    <subcellularLocation>
        <location evidence="2">Membrane</location>
    </subcellularLocation>
</comment>
<dbReference type="SUPFAM" id="SSF55874">
    <property type="entry name" value="ATPase domain of HSP90 chaperone/DNA topoisomerase II/histidine kinase"/>
    <property type="match status" value="1"/>
</dbReference>
<dbReference type="PANTHER" id="PTHR43065">
    <property type="entry name" value="SENSOR HISTIDINE KINASE"/>
    <property type="match status" value="1"/>
</dbReference>
<evidence type="ECO:0000256" key="6">
    <source>
        <dbReference type="ARBA" id="ARBA00022741"/>
    </source>
</evidence>
<dbReference type="InterPro" id="IPR003594">
    <property type="entry name" value="HATPase_dom"/>
</dbReference>
<protein>
    <recommendedName>
        <fullName evidence="3">histidine kinase</fullName>
        <ecNumber evidence="3">2.7.13.3</ecNumber>
    </recommendedName>
</protein>
<keyword evidence="4" id="KW-0597">Phosphoprotein</keyword>
<dbReference type="SMART" id="SM00387">
    <property type="entry name" value="HATPase_c"/>
    <property type="match status" value="1"/>
</dbReference>
<evidence type="ECO:0000256" key="2">
    <source>
        <dbReference type="ARBA" id="ARBA00004370"/>
    </source>
</evidence>
<evidence type="ECO:0000256" key="7">
    <source>
        <dbReference type="ARBA" id="ARBA00022777"/>
    </source>
</evidence>
<dbReference type="AlphaFoldDB" id="A0A5A7MQ57"/>
<comment type="caution">
    <text evidence="13">The sequence shown here is derived from an EMBL/GenBank/DDBJ whole genome shotgun (WGS) entry which is preliminary data.</text>
</comment>
<keyword evidence="5" id="KW-0808">Transferase</keyword>
<organism evidence="13 14">
    <name type="scientific">Iodidimonas gelatinilytica</name>
    <dbReference type="NCBI Taxonomy" id="1236966"/>
    <lineage>
        <taxon>Bacteria</taxon>
        <taxon>Pseudomonadati</taxon>
        <taxon>Pseudomonadota</taxon>
        <taxon>Alphaproteobacteria</taxon>
        <taxon>Iodidimonadales</taxon>
        <taxon>Iodidimonadaceae</taxon>
        <taxon>Iodidimonas</taxon>
    </lineage>
</organism>
<keyword evidence="10" id="KW-0812">Transmembrane</keyword>
<evidence type="ECO:0000256" key="10">
    <source>
        <dbReference type="SAM" id="Phobius"/>
    </source>
</evidence>
<evidence type="ECO:0000259" key="12">
    <source>
        <dbReference type="PROSITE" id="PS50885"/>
    </source>
</evidence>
<name>A0A5A7MQ57_9PROT</name>
<reference evidence="13 14" key="1">
    <citation type="submission" date="2019-09" db="EMBL/GenBank/DDBJ databases">
        <title>NBRP : Genome information of microbial organism related human and environment.</title>
        <authorList>
            <person name="Hattori M."/>
            <person name="Oshima K."/>
            <person name="Inaba H."/>
            <person name="Suda W."/>
            <person name="Sakamoto M."/>
            <person name="Iino T."/>
            <person name="Kitahara M."/>
            <person name="Oshida Y."/>
            <person name="Iida T."/>
            <person name="Kudo T."/>
            <person name="Itoh T."/>
            <person name="Ohkuma M."/>
        </authorList>
    </citation>
    <scope>NUCLEOTIDE SEQUENCE [LARGE SCALE GENOMIC DNA]</scope>
    <source>
        <strain evidence="13 14">Hi-2</strain>
    </source>
</reference>
<dbReference type="Proteomes" id="UP000322084">
    <property type="component" value="Unassembled WGS sequence"/>
</dbReference>
<feature type="domain" description="Histidine kinase" evidence="11">
    <location>
        <begin position="230"/>
        <end position="443"/>
    </location>
</feature>
<proteinExistence type="predicted"/>
<evidence type="ECO:0000259" key="11">
    <source>
        <dbReference type="PROSITE" id="PS50109"/>
    </source>
</evidence>
<feature type="domain" description="HAMP" evidence="12">
    <location>
        <begin position="53"/>
        <end position="106"/>
    </location>
</feature>
<dbReference type="Gene3D" id="3.30.565.10">
    <property type="entry name" value="Histidine kinase-like ATPase, C-terminal domain"/>
    <property type="match status" value="1"/>
</dbReference>
<evidence type="ECO:0000256" key="9">
    <source>
        <dbReference type="ARBA" id="ARBA00023012"/>
    </source>
</evidence>
<dbReference type="InterPro" id="IPR005467">
    <property type="entry name" value="His_kinase_dom"/>
</dbReference>
<dbReference type="PRINTS" id="PR00344">
    <property type="entry name" value="BCTRLSENSOR"/>
</dbReference>
<dbReference type="PANTHER" id="PTHR43065:SF46">
    <property type="entry name" value="C4-DICARBOXYLATE TRANSPORT SENSOR PROTEIN DCTB"/>
    <property type="match status" value="1"/>
</dbReference>